<evidence type="ECO:0000256" key="1">
    <source>
        <dbReference type="SAM" id="MobiDB-lite"/>
    </source>
</evidence>
<dbReference type="Proteomes" id="UP001052739">
    <property type="component" value="Unassembled WGS sequence"/>
</dbReference>
<organism evidence="2 3">
    <name type="scientific">Streptomyces hydrogenans</name>
    <dbReference type="NCBI Taxonomy" id="1873719"/>
    <lineage>
        <taxon>Bacteria</taxon>
        <taxon>Bacillati</taxon>
        <taxon>Actinomycetota</taxon>
        <taxon>Actinomycetes</taxon>
        <taxon>Kitasatosporales</taxon>
        <taxon>Streptomycetaceae</taxon>
        <taxon>Streptomyces</taxon>
    </lineage>
</organism>
<reference evidence="2" key="1">
    <citation type="submission" date="2024-05" db="EMBL/GenBank/DDBJ databases">
        <title>Whole genome shotgun sequence of Streptomyces hydrogenans NBRC 13475.</title>
        <authorList>
            <person name="Komaki H."/>
            <person name="Tamura T."/>
        </authorList>
    </citation>
    <scope>NUCLEOTIDE SEQUENCE</scope>
    <source>
        <strain evidence="2">NBRC 13475</strain>
    </source>
</reference>
<protein>
    <submittedName>
        <fullName evidence="2">Uncharacterized protein</fullName>
    </submittedName>
</protein>
<comment type="caution">
    <text evidence="2">The sequence shown here is derived from an EMBL/GenBank/DDBJ whole genome shotgun (WGS) entry which is preliminary data.</text>
</comment>
<evidence type="ECO:0000313" key="2">
    <source>
        <dbReference type="EMBL" id="GHI27666.1"/>
    </source>
</evidence>
<feature type="region of interest" description="Disordered" evidence="1">
    <location>
        <begin position="1"/>
        <end position="64"/>
    </location>
</feature>
<evidence type="ECO:0000313" key="3">
    <source>
        <dbReference type="Proteomes" id="UP001052739"/>
    </source>
</evidence>
<feature type="compositionally biased region" description="Basic residues" evidence="1">
    <location>
        <begin position="55"/>
        <end position="64"/>
    </location>
</feature>
<name>A0ABQ3PRL5_9ACTN</name>
<dbReference type="EMBL" id="BNDW01000117">
    <property type="protein sequence ID" value="GHI27666.1"/>
    <property type="molecule type" value="Genomic_DNA"/>
</dbReference>
<gene>
    <name evidence="2" type="ORF">Shyd_90370</name>
</gene>
<keyword evidence="3" id="KW-1185">Reference proteome</keyword>
<accession>A0ABQ3PRL5</accession>
<proteinExistence type="predicted"/>
<sequence length="64" mass="7354">MEASGYTRRRTTFGSRATHTERNPLRNPQSSIRKQSFAMRADTLRATAFGVQRASPRRLPHRNP</sequence>